<dbReference type="AlphaFoldDB" id="A0A2V5K643"/>
<comment type="caution">
    <text evidence="2">The sequence shown here is derived from an EMBL/GenBank/DDBJ whole genome shotgun (WGS) entry which is preliminary data.</text>
</comment>
<name>A0A2V5K643_9BACL</name>
<dbReference type="EMBL" id="QJVJ01000004">
    <property type="protein sequence ID" value="PYI54845.1"/>
    <property type="molecule type" value="Genomic_DNA"/>
</dbReference>
<reference evidence="2 3" key="1">
    <citation type="submission" date="2018-05" db="EMBL/GenBank/DDBJ databases">
        <title>Paenibacillus flagellatus sp. nov., isolated from selenium mineral soil.</title>
        <authorList>
            <person name="Dai X."/>
        </authorList>
    </citation>
    <scope>NUCLEOTIDE SEQUENCE [LARGE SCALE GENOMIC DNA]</scope>
    <source>
        <strain evidence="2 3">DXL2</strain>
    </source>
</reference>
<sequence>MSYFGYRGESVMKKRTVLALSAFITIGASFTAGVYAQDVIQKVEAYLRPDFKVVLNGQQVNLNAPPLVYDNSSYLPLKLVGQLLGAQVNWDSQSQTIHIVNRIYSEQAETPEEITDEVTMITPRVETVKYLGRTYTLLKIYDNKWTTLYRLSDARKMGIDTKGLRLSKEKYTEDIYVSEEELKKAWKETPEPSYTYDYTSPVPMGQISDLKVIDALNDFAKSVSKYKIGDKEYYTEPILMEPAEKVNQFYYWCRVNGKFSKYVITLIPFSELHGGRLDPNGVQYLPNGYTYKQLEPDDPEYYSY</sequence>
<feature type="domain" description="Copper amine oxidase-like N-terminal" evidence="1">
    <location>
        <begin position="53"/>
        <end position="99"/>
    </location>
</feature>
<proteinExistence type="predicted"/>
<keyword evidence="3" id="KW-1185">Reference proteome</keyword>
<dbReference type="InterPro" id="IPR012854">
    <property type="entry name" value="Cu_amine_oxidase-like_N"/>
</dbReference>
<evidence type="ECO:0000259" key="1">
    <source>
        <dbReference type="Pfam" id="PF07833"/>
    </source>
</evidence>
<evidence type="ECO:0000313" key="2">
    <source>
        <dbReference type="EMBL" id="PYI54845.1"/>
    </source>
</evidence>
<evidence type="ECO:0000313" key="3">
    <source>
        <dbReference type="Proteomes" id="UP000247476"/>
    </source>
</evidence>
<dbReference type="Pfam" id="PF07833">
    <property type="entry name" value="Cu_amine_oxidN1"/>
    <property type="match status" value="1"/>
</dbReference>
<dbReference type="Proteomes" id="UP000247476">
    <property type="component" value="Unassembled WGS sequence"/>
</dbReference>
<accession>A0A2V5K643</accession>
<dbReference type="InterPro" id="IPR036582">
    <property type="entry name" value="Mao_N_sf"/>
</dbReference>
<protein>
    <recommendedName>
        <fullName evidence="1">Copper amine oxidase-like N-terminal domain-containing protein</fullName>
    </recommendedName>
</protein>
<dbReference type="SUPFAM" id="SSF55383">
    <property type="entry name" value="Copper amine oxidase, domain N"/>
    <property type="match status" value="1"/>
</dbReference>
<organism evidence="2 3">
    <name type="scientific">Paenibacillus flagellatus</name>
    <dbReference type="NCBI Taxonomy" id="2211139"/>
    <lineage>
        <taxon>Bacteria</taxon>
        <taxon>Bacillati</taxon>
        <taxon>Bacillota</taxon>
        <taxon>Bacilli</taxon>
        <taxon>Bacillales</taxon>
        <taxon>Paenibacillaceae</taxon>
        <taxon>Paenibacillus</taxon>
    </lineage>
</organism>
<gene>
    <name evidence="2" type="ORF">DLM86_09845</name>
</gene>